<dbReference type="Pfam" id="PF00097">
    <property type="entry name" value="zf-C3HC4"/>
    <property type="match status" value="1"/>
</dbReference>
<dbReference type="InterPro" id="IPR001891">
    <property type="entry name" value="Malic_OxRdtase"/>
</dbReference>
<dbReference type="SUPFAM" id="SSF90229">
    <property type="entry name" value="CCCH zinc finger"/>
    <property type="match status" value="2"/>
</dbReference>
<dbReference type="AlphaFoldDB" id="A0A2G2XRV9"/>
<proteinExistence type="predicted"/>
<dbReference type="PANTHER" id="PTHR11224:SF10">
    <property type="entry name" value="IP09428P-RELATED"/>
    <property type="match status" value="1"/>
</dbReference>
<dbReference type="GO" id="GO:0016616">
    <property type="term" value="F:oxidoreductase activity, acting on the CH-OH group of donors, NAD or NADP as acceptor"/>
    <property type="evidence" value="ECO:0007669"/>
    <property type="project" value="InterPro"/>
</dbReference>
<dbReference type="GO" id="GO:0008270">
    <property type="term" value="F:zinc ion binding"/>
    <property type="evidence" value="ECO:0007669"/>
    <property type="project" value="UniProtKB-KW"/>
</dbReference>
<evidence type="ECO:0000256" key="6">
    <source>
        <dbReference type="PROSITE-ProRule" id="PRU00723"/>
    </source>
</evidence>
<dbReference type="EMBL" id="MLFT02000001">
    <property type="protein sequence ID" value="PHT60224.1"/>
    <property type="molecule type" value="Genomic_DNA"/>
</dbReference>
<keyword evidence="2" id="KW-0808">Transferase</keyword>
<feature type="zinc finger region" description="C3H1-type" evidence="6">
    <location>
        <begin position="261"/>
        <end position="288"/>
    </location>
</feature>
<feature type="domain" description="C3H1-type" evidence="9">
    <location>
        <begin position="526"/>
        <end position="555"/>
    </location>
</feature>
<dbReference type="PRINTS" id="PR00072">
    <property type="entry name" value="MALOXRDTASE"/>
</dbReference>
<dbReference type="Gene3D" id="1.20.120.1350">
    <property type="entry name" value="Pneumovirus matrix protein 2 (M2), zinc-binding domain"/>
    <property type="match status" value="1"/>
</dbReference>
<feature type="zinc finger region" description="C3H1-type" evidence="6">
    <location>
        <begin position="370"/>
        <end position="397"/>
    </location>
</feature>
<feature type="zinc finger region" description="C3H1-type" evidence="6">
    <location>
        <begin position="526"/>
        <end position="555"/>
    </location>
</feature>
<dbReference type="CDD" id="cd16521">
    <property type="entry name" value="RING-HC_MKRN"/>
    <property type="match status" value="1"/>
</dbReference>
<feature type="non-terminal residue" evidence="10">
    <location>
        <position position="580"/>
    </location>
</feature>
<reference evidence="10 11" key="1">
    <citation type="journal article" date="2017" name="Genome Biol.">
        <title>New reference genome sequences of hot pepper reveal the massive evolution of plant disease-resistance genes by retroduplication.</title>
        <authorList>
            <person name="Kim S."/>
            <person name="Park J."/>
            <person name="Yeom S.I."/>
            <person name="Kim Y.M."/>
            <person name="Seo E."/>
            <person name="Kim K.T."/>
            <person name="Kim M.S."/>
            <person name="Lee J.M."/>
            <person name="Cheong K."/>
            <person name="Shin H.S."/>
            <person name="Kim S.B."/>
            <person name="Han K."/>
            <person name="Lee J."/>
            <person name="Park M."/>
            <person name="Lee H.A."/>
            <person name="Lee H.Y."/>
            <person name="Lee Y."/>
            <person name="Oh S."/>
            <person name="Lee J.H."/>
            <person name="Choi E."/>
            <person name="Choi E."/>
            <person name="Lee S.E."/>
            <person name="Jeon J."/>
            <person name="Kim H."/>
            <person name="Choi G."/>
            <person name="Song H."/>
            <person name="Lee J."/>
            <person name="Lee S.C."/>
            <person name="Kwon J.K."/>
            <person name="Lee H.Y."/>
            <person name="Koo N."/>
            <person name="Hong Y."/>
            <person name="Kim R.W."/>
            <person name="Kang W.H."/>
            <person name="Huh J.H."/>
            <person name="Kang B.C."/>
            <person name="Yang T.J."/>
            <person name="Lee Y.H."/>
            <person name="Bennetzen J.L."/>
            <person name="Choi D."/>
        </authorList>
    </citation>
    <scope>NUCLEOTIDE SEQUENCE [LARGE SCALE GENOMIC DNA]</scope>
    <source>
        <strain evidence="11">cv. PBC81</strain>
    </source>
</reference>
<evidence type="ECO:0000313" key="11">
    <source>
        <dbReference type="Proteomes" id="UP000224567"/>
    </source>
</evidence>
<dbReference type="Proteomes" id="UP000224567">
    <property type="component" value="Unassembled WGS sequence"/>
</dbReference>
<dbReference type="Gene3D" id="3.40.50.10380">
    <property type="entry name" value="Malic enzyme, N-terminal domain"/>
    <property type="match status" value="2"/>
</dbReference>
<keyword evidence="5 6" id="KW-0862">Zinc</keyword>
<dbReference type="Pfam" id="PF14608">
    <property type="entry name" value="zf-CCCH_2"/>
    <property type="match status" value="2"/>
</dbReference>
<comment type="cofactor">
    <cofactor evidence="1">
        <name>Mg(2+)</name>
        <dbReference type="ChEBI" id="CHEBI:18420"/>
    </cofactor>
</comment>
<dbReference type="InterPro" id="IPR013083">
    <property type="entry name" value="Znf_RING/FYVE/PHD"/>
</dbReference>
<protein>
    <submittedName>
        <fullName evidence="10">E3 ubiquitin-protein ligase makorin</fullName>
    </submittedName>
</protein>
<dbReference type="PROSITE" id="PS50089">
    <property type="entry name" value="ZF_RING_2"/>
    <property type="match status" value="1"/>
</dbReference>
<accession>A0A2G2XRV9</accession>
<keyword evidence="3 6" id="KW-0479">Metal-binding</keyword>
<reference evidence="11" key="2">
    <citation type="journal article" date="2017" name="J. Anim. Genet.">
        <title>Multiple reference genome sequences of hot pepper reveal the massive evolution of plant disease resistance genes by retroduplication.</title>
        <authorList>
            <person name="Kim S."/>
            <person name="Park J."/>
            <person name="Yeom S.-I."/>
            <person name="Kim Y.-M."/>
            <person name="Seo E."/>
            <person name="Kim K.-T."/>
            <person name="Kim M.-S."/>
            <person name="Lee J.M."/>
            <person name="Cheong K."/>
            <person name="Shin H.-S."/>
            <person name="Kim S.-B."/>
            <person name="Han K."/>
            <person name="Lee J."/>
            <person name="Park M."/>
            <person name="Lee H.-A."/>
            <person name="Lee H.-Y."/>
            <person name="Lee Y."/>
            <person name="Oh S."/>
            <person name="Lee J.H."/>
            <person name="Choi E."/>
            <person name="Choi E."/>
            <person name="Lee S.E."/>
            <person name="Jeon J."/>
            <person name="Kim H."/>
            <person name="Choi G."/>
            <person name="Song H."/>
            <person name="Lee J."/>
            <person name="Lee S.-C."/>
            <person name="Kwon J.-K."/>
            <person name="Lee H.-Y."/>
            <person name="Koo N."/>
            <person name="Hong Y."/>
            <person name="Kim R.W."/>
            <person name="Kang W.-H."/>
            <person name="Huh J.H."/>
            <person name="Kang B.-C."/>
            <person name="Yang T.-J."/>
            <person name="Lee Y.-H."/>
            <person name="Bennetzen J.L."/>
            <person name="Choi D."/>
        </authorList>
    </citation>
    <scope>NUCLEOTIDE SEQUENCE [LARGE SCALE GENOMIC DNA]</scope>
    <source>
        <strain evidence="11">cv. PBC81</strain>
    </source>
</reference>
<dbReference type="InterPro" id="IPR037062">
    <property type="entry name" value="Malic_N_dom_sf"/>
</dbReference>
<dbReference type="STRING" id="33114.A0A2G2XRV9"/>
<dbReference type="SUPFAM" id="SSF57850">
    <property type="entry name" value="RING/U-box"/>
    <property type="match status" value="1"/>
</dbReference>
<dbReference type="InterPro" id="IPR001841">
    <property type="entry name" value="Znf_RING"/>
</dbReference>
<dbReference type="InterPro" id="IPR018957">
    <property type="entry name" value="Znf_C3HC4_RING-type"/>
</dbReference>
<dbReference type="InterPro" id="IPR036855">
    <property type="entry name" value="Znf_CCCH_sf"/>
</dbReference>
<comment type="caution">
    <text evidence="10">The sequence shown here is derived from an EMBL/GenBank/DDBJ whole genome shotgun (WGS) entry which is preliminary data.</text>
</comment>
<organism evidence="10 11">
    <name type="scientific">Capsicum baccatum</name>
    <name type="common">Peruvian pepper</name>
    <dbReference type="NCBI Taxonomy" id="33114"/>
    <lineage>
        <taxon>Eukaryota</taxon>
        <taxon>Viridiplantae</taxon>
        <taxon>Streptophyta</taxon>
        <taxon>Embryophyta</taxon>
        <taxon>Tracheophyta</taxon>
        <taxon>Spermatophyta</taxon>
        <taxon>Magnoliopsida</taxon>
        <taxon>eudicotyledons</taxon>
        <taxon>Gunneridae</taxon>
        <taxon>Pentapetalae</taxon>
        <taxon>asterids</taxon>
        <taxon>lamiids</taxon>
        <taxon>Solanales</taxon>
        <taxon>Solanaceae</taxon>
        <taxon>Solanoideae</taxon>
        <taxon>Capsiceae</taxon>
        <taxon>Capsicum</taxon>
    </lineage>
</organism>
<feature type="domain" description="RING-type" evidence="8">
    <location>
        <begin position="439"/>
        <end position="497"/>
    </location>
</feature>
<dbReference type="Gene3D" id="3.30.40.10">
    <property type="entry name" value="Zinc/RING finger domain, C3HC4 (zinc finger)"/>
    <property type="match status" value="1"/>
</dbReference>
<dbReference type="InterPro" id="IPR045072">
    <property type="entry name" value="MKRN-like"/>
</dbReference>
<dbReference type="Gene3D" id="1.20.1370.30">
    <property type="match status" value="1"/>
</dbReference>
<dbReference type="InterPro" id="IPR017907">
    <property type="entry name" value="Znf_RING_CS"/>
</dbReference>
<gene>
    <name evidence="10" type="ORF">CQW23_02587</name>
</gene>
<evidence type="ECO:0000256" key="5">
    <source>
        <dbReference type="ARBA" id="ARBA00022833"/>
    </source>
</evidence>
<dbReference type="GO" id="GO:0000209">
    <property type="term" value="P:protein polyubiquitination"/>
    <property type="evidence" value="ECO:0007669"/>
    <property type="project" value="InterPro"/>
</dbReference>
<dbReference type="GO" id="GO:0006108">
    <property type="term" value="P:malate metabolic process"/>
    <property type="evidence" value="ECO:0007669"/>
    <property type="project" value="UniProtKB-ARBA"/>
</dbReference>
<dbReference type="SMART" id="SM00356">
    <property type="entry name" value="ZnF_C3H1"/>
    <property type="match status" value="4"/>
</dbReference>
<keyword evidence="11" id="KW-1185">Reference proteome</keyword>
<dbReference type="InterPro" id="IPR046346">
    <property type="entry name" value="Aminoacid_DH-like_N_sf"/>
</dbReference>
<dbReference type="SUPFAM" id="SSF53223">
    <property type="entry name" value="Aminoacid dehydrogenase-like, N-terminal domain"/>
    <property type="match status" value="1"/>
</dbReference>
<dbReference type="OrthoDB" id="411372at2759"/>
<evidence type="ECO:0000256" key="7">
    <source>
        <dbReference type="SAM" id="MobiDB-lite"/>
    </source>
</evidence>
<feature type="domain" description="C3H1-type" evidence="9">
    <location>
        <begin position="261"/>
        <end position="288"/>
    </location>
</feature>
<evidence type="ECO:0000256" key="2">
    <source>
        <dbReference type="ARBA" id="ARBA00022679"/>
    </source>
</evidence>
<evidence type="ECO:0000259" key="9">
    <source>
        <dbReference type="PROSITE" id="PS50103"/>
    </source>
</evidence>
<evidence type="ECO:0000256" key="4">
    <source>
        <dbReference type="ARBA" id="ARBA00022771"/>
    </source>
</evidence>
<dbReference type="PROSITE" id="PS50103">
    <property type="entry name" value="ZF_C3H1"/>
    <property type="match status" value="4"/>
</dbReference>
<keyword evidence="4 6" id="KW-0863">Zinc-finger</keyword>
<evidence type="ECO:0000259" key="8">
    <source>
        <dbReference type="PROSITE" id="PS50089"/>
    </source>
</evidence>
<dbReference type="PANTHER" id="PTHR11224">
    <property type="entry name" value="MAKORIN-RELATED"/>
    <property type="match status" value="1"/>
</dbReference>
<feature type="domain" description="C3H1-type" evidence="9">
    <location>
        <begin position="370"/>
        <end position="397"/>
    </location>
</feature>
<evidence type="ECO:0000313" key="10">
    <source>
        <dbReference type="EMBL" id="PHT60224.1"/>
    </source>
</evidence>
<dbReference type="InterPro" id="IPR000571">
    <property type="entry name" value="Znf_CCCH"/>
</dbReference>
<feature type="domain" description="C3H1-type" evidence="9">
    <location>
        <begin position="233"/>
        <end position="260"/>
    </location>
</feature>
<dbReference type="GO" id="GO:0004470">
    <property type="term" value="F:malic enzyme activity"/>
    <property type="evidence" value="ECO:0007669"/>
    <property type="project" value="InterPro"/>
</dbReference>
<dbReference type="PROSITE" id="PS00518">
    <property type="entry name" value="ZF_RING_1"/>
    <property type="match status" value="1"/>
</dbReference>
<evidence type="ECO:0000256" key="1">
    <source>
        <dbReference type="ARBA" id="ARBA00001946"/>
    </source>
</evidence>
<evidence type="ECO:0000256" key="3">
    <source>
        <dbReference type="ARBA" id="ARBA00022723"/>
    </source>
</evidence>
<feature type="region of interest" description="Disordered" evidence="7">
    <location>
        <begin position="292"/>
        <end position="316"/>
    </location>
</feature>
<dbReference type="Pfam" id="PF00390">
    <property type="entry name" value="malic"/>
    <property type="match status" value="1"/>
</dbReference>
<sequence>MQYLDSDFVTDSSGASRFYFHTFSLTFPSIGCGCNLQEQNERLFYKLLIDIVEELLPIVYKLLIDIVEELLPIVYTPTVGEAYQKYESIFKCPQDLSTSLKEKYDSRGLRILEVLKNWLETSIQVIIVTDGEKILGLGDLGCQFEDFANHNAFALLAKYRTTHLVFNDDIQGTTSVVLAGIIPSLKLLEVHYAINILVPWCWRVCSYYFRLVLNAFTLCLSIPLNHVDIVPEMAVSVLCKFFVHGACLKGEYCEFSHDWKDPPNNVCLYYQKGLCAYGNRCRYKHVKVSEQPTLPSSSAPAQHLRSASPPTTLSPGMLANDAGRLSGISSEYLASSGPFYPRNRPVWSENSEHHDVEEIDSIVELKIINPSDQSICSFAAAGKCSRGEKCPYIHGDLCPICAKHCLHPFRPQESGEHMKICEKRQKRLDLLKHSQEIECSVCLERVLSKTTAAERKFGILFECDHPFCISCIRNWRSGSPSSGVDINSTFRTCPVCRKLSYFVIPSVIWYTTKEEKKDILDGYKAKLRTIDCKHYDFGNGTCPFGNSCFYKHQHRDGPPEEVVLRNLGHEDGSTVTAKNI</sequence>
<dbReference type="InterPro" id="IPR012301">
    <property type="entry name" value="Malic_N_dom"/>
</dbReference>
<dbReference type="Gene3D" id="3.30.1370.210">
    <property type="match status" value="1"/>
</dbReference>
<name>A0A2G2XRV9_CAPBA</name>
<dbReference type="GO" id="GO:0061630">
    <property type="term" value="F:ubiquitin protein ligase activity"/>
    <property type="evidence" value="ECO:0007669"/>
    <property type="project" value="UniProtKB-EC"/>
</dbReference>
<dbReference type="SMART" id="SM00184">
    <property type="entry name" value="RING"/>
    <property type="match status" value="1"/>
</dbReference>
<feature type="zinc finger region" description="C3H1-type" evidence="6">
    <location>
        <begin position="233"/>
        <end position="260"/>
    </location>
</feature>
<dbReference type="SMART" id="SM01274">
    <property type="entry name" value="malic"/>
    <property type="match status" value="1"/>
</dbReference>
<dbReference type="Pfam" id="PF00642">
    <property type="entry name" value="zf-CCCH"/>
    <property type="match status" value="2"/>
</dbReference>